<organism evidence="2 3">
    <name type="scientific">Serinibacter arcticus</name>
    <dbReference type="NCBI Taxonomy" id="1655435"/>
    <lineage>
        <taxon>Bacteria</taxon>
        <taxon>Bacillati</taxon>
        <taxon>Actinomycetota</taxon>
        <taxon>Actinomycetes</taxon>
        <taxon>Micrococcales</taxon>
        <taxon>Beutenbergiaceae</taxon>
        <taxon>Serinibacter</taxon>
    </lineage>
</organism>
<dbReference type="EMBL" id="RHPJ01000003">
    <property type="protein sequence ID" value="TGO04433.1"/>
    <property type="molecule type" value="Genomic_DNA"/>
</dbReference>
<evidence type="ECO:0008006" key="4">
    <source>
        <dbReference type="Google" id="ProtNLM"/>
    </source>
</evidence>
<proteinExistence type="predicted"/>
<feature type="chain" id="PRO_5021299504" description="Lipoprotein" evidence="1">
    <location>
        <begin position="27"/>
        <end position="110"/>
    </location>
</feature>
<dbReference type="OrthoDB" id="4966970at2"/>
<accession>A0A4Z1E1M8</accession>
<dbReference type="PROSITE" id="PS51257">
    <property type="entry name" value="PROKAR_LIPOPROTEIN"/>
    <property type="match status" value="1"/>
</dbReference>
<comment type="caution">
    <text evidence="2">The sequence shown here is derived from an EMBL/GenBank/DDBJ whole genome shotgun (WGS) entry which is preliminary data.</text>
</comment>
<keyword evidence="1" id="KW-0732">Signal</keyword>
<dbReference type="RefSeq" id="WP_135850028.1">
    <property type="nucleotide sequence ID" value="NZ_RHPJ01000003.1"/>
</dbReference>
<gene>
    <name evidence="2" type="ORF">SERN_2026</name>
</gene>
<name>A0A4Z1E1M8_9MICO</name>
<dbReference type="AlphaFoldDB" id="A0A4Z1E1M8"/>
<evidence type="ECO:0000256" key="1">
    <source>
        <dbReference type="SAM" id="SignalP"/>
    </source>
</evidence>
<keyword evidence="3" id="KW-1185">Reference proteome</keyword>
<sequence>MSKRSMFLALPVAVAMVLSACGGGSAAERPSADEIADVLTEGTEELGGVAVPQEQADCIADVFVNSDLSDEALRAMVEGDEDYEATDEDEAALTDLTADPAIVECVTPSS</sequence>
<evidence type="ECO:0000313" key="3">
    <source>
        <dbReference type="Proteomes" id="UP000297318"/>
    </source>
</evidence>
<evidence type="ECO:0000313" key="2">
    <source>
        <dbReference type="EMBL" id="TGO04433.1"/>
    </source>
</evidence>
<dbReference type="Proteomes" id="UP000297318">
    <property type="component" value="Unassembled WGS sequence"/>
</dbReference>
<feature type="signal peptide" evidence="1">
    <location>
        <begin position="1"/>
        <end position="26"/>
    </location>
</feature>
<reference evidence="2 3" key="1">
    <citation type="submission" date="2018-11" db="EMBL/GenBank/DDBJ databases">
        <title>Complete genome sequencing of the Actinobacteria Serinibacter sp. K3-2.</title>
        <authorList>
            <person name="Rakitin A.L."/>
            <person name="Beletsky A.V."/>
            <person name="Mardanov A.V."/>
            <person name="Ravin N.V."/>
            <person name="Gromova A.S."/>
            <person name="Filippova S.N."/>
            <person name="Gal'Chenko V.F."/>
        </authorList>
    </citation>
    <scope>NUCLEOTIDE SEQUENCE [LARGE SCALE GENOMIC DNA]</scope>
    <source>
        <strain evidence="2 3">K3-2</strain>
    </source>
</reference>
<protein>
    <recommendedName>
        <fullName evidence="4">Lipoprotein</fullName>
    </recommendedName>
</protein>